<dbReference type="InterPro" id="IPR036291">
    <property type="entry name" value="NAD(P)-bd_dom_sf"/>
</dbReference>
<dbReference type="Proteomes" id="UP000308114">
    <property type="component" value="Unassembled WGS sequence"/>
</dbReference>
<feature type="domain" description="NmrA-like" evidence="1">
    <location>
        <begin position="4"/>
        <end position="242"/>
    </location>
</feature>
<evidence type="ECO:0000259" key="1">
    <source>
        <dbReference type="Pfam" id="PF05368"/>
    </source>
</evidence>
<dbReference type="Pfam" id="PF05368">
    <property type="entry name" value="NmrA"/>
    <property type="match status" value="1"/>
</dbReference>
<dbReference type="Gene3D" id="3.40.50.720">
    <property type="entry name" value="NAD(P)-binding Rossmann-like Domain"/>
    <property type="match status" value="1"/>
</dbReference>
<dbReference type="Gene3D" id="3.90.25.10">
    <property type="entry name" value="UDP-galactose 4-epimerase, domain 1"/>
    <property type="match status" value="1"/>
</dbReference>
<sequence>MRYIVTGADGQLGGRVAANMLNEVPGDQLIFTSPNVSRIAKETILAWEEQGVTIREADYNNKEQMIEAFKGGDRIYFVSGVVIGPERVQQHKNVIDAAIAAGVKHITYTSFLGANREGYYQFVLPDHTETEAYLRETGVDYNIMRNNLYMENYFTNSVMLAFLSDNKWYTAAGEGKATFIAKDDSGRVATALLLGKGEHNKDYDVVSGELISQHEICDMISAAAGIDFEYITLDNDAFYQYLDSIHIPRDSHGDYSKSPVPWCSNDMVTNEASIRDGLMAIQADTVEKLTGRKPLTARDLVEQYSFVWKNRVTTYAGLNPNVTSFSVKPK</sequence>
<reference evidence="2 3" key="1">
    <citation type="submission" date="2018-01" db="EMBL/GenBank/DDBJ databases">
        <title>Bacillales members from the olive rhizosphere are effective biological control agents against Verticillium dahliae.</title>
        <authorList>
            <person name="Gomez-Lama C."/>
            <person name="Legarda G."/>
            <person name="Ruano-Rosa D."/>
            <person name="Pizarro-Tobias P."/>
            <person name="Valverde-Corredor A."/>
            <person name="Niqui J.L."/>
            <person name="Trivino J.C."/>
            <person name="Roca A."/>
            <person name="Mercado-Blanco J."/>
        </authorList>
    </citation>
    <scope>NUCLEOTIDE SEQUENCE [LARGE SCALE GENOMIC DNA]</scope>
    <source>
        <strain evidence="2 3">PIC167</strain>
    </source>
</reference>
<protein>
    <submittedName>
        <fullName evidence="2">NAD(P)-dependent oxidoreductase</fullName>
    </submittedName>
</protein>
<dbReference type="EMBL" id="PNXQ01000005">
    <property type="protein sequence ID" value="TKH45967.1"/>
    <property type="molecule type" value="Genomic_DNA"/>
</dbReference>
<name>A0A4U2Q1N6_9BACL</name>
<dbReference type="InterPro" id="IPR052718">
    <property type="entry name" value="NmrA-type_oxidoreductase"/>
</dbReference>
<dbReference type="PANTHER" id="PTHR47129">
    <property type="entry name" value="QUINONE OXIDOREDUCTASE 2"/>
    <property type="match status" value="1"/>
</dbReference>
<organism evidence="2 3">
    <name type="scientific">Paenibacillus terrae</name>
    <dbReference type="NCBI Taxonomy" id="159743"/>
    <lineage>
        <taxon>Bacteria</taxon>
        <taxon>Bacillati</taxon>
        <taxon>Bacillota</taxon>
        <taxon>Bacilli</taxon>
        <taxon>Bacillales</taxon>
        <taxon>Paenibacillaceae</taxon>
        <taxon>Paenibacillus</taxon>
    </lineage>
</organism>
<comment type="caution">
    <text evidence="2">The sequence shown here is derived from an EMBL/GenBank/DDBJ whole genome shotgun (WGS) entry which is preliminary data.</text>
</comment>
<proteinExistence type="predicted"/>
<dbReference type="InterPro" id="IPR008030">
    <property type="entry name" value="NmrA-like"/>
</dbReference>
<gene>
    <name evidence="2" type="ORF">C1I60_05905</name>
</gene>
<evidence type="ECO:0000313" key="3">
    <source>
        <dbReference type="Proteomes" id="UP000308114"/>
    </source>
</evidence>
<dbReference type="SUPFAM" id="SSF51735">
    <property type="entry name" value="NAD(P)-binding Rossmann-fold domains"/>
    <property type="match status" value="1"/>
</dbReference>
<dbReference type="AlphaFoldDB" id="A0A4U2Q1N6"/>
<accession>A0A4U2Q1N6</accession>
<dbReference type="RefSeq" id="WP_137060890.1">
    <property type="nucleotide sequence ID" value="NZ_PNXQ01000005.1"/>
</dbReference>
<evidence type="ECO:0000313" key="2">
    <source>
        <dbReference type="EMBL" id="TKH45967.1"/>
    </source>
</evidence>
<dbReference type="PANTHER" id="PTHR47129:SF1">
    <property type="entry name" value="NMRA-LIKE DOMAIN-CONTAINING PROTEIN"/>
    <property type="match status" value="1"/>
</dbReference>